<dbReference type="Proteomes" id="UP000677218">
    <property type="component" value="Unassembled WGS sequence"/>
</dbReference>
<name>A0A916QHF6_9LACO</name>
<evidence type="ECO:0000313" key="3">
    <source>
        <dbReference type="Proteomes" id="UP000677218"/>
    </source>
</evidence>
<protein>
    <submittedName>
        <fullName evidence="2">Uncharacterized protein</fullName>
    </submittedName>
</protein>
<dbReference type="EMBL" id="BMAY01000010">
    <property type="protein sequence ID" value="GFZ27440.1"/>
    <property type="molecule type" value="Genomic_DNA"/>
</dbReference>
<accession>A0A916QHF6</accession>
<dbReference type="AlphaFoldDB" id="A0A916QHF6"/>
<keyword evidence="1" id="KW-0175">Coiled coil</keyword>
<feature type="coiled-coil region" evidence="1">
    <location>
        <begin position="447"/>
        <end position="474"/>
    </location>
</feature>
<reference evidence="2" key="1">
    <citation type="submission" date="2020-08" db="EMBL/GenBank/DDBJ databases">
        <title>Taxonomic study for Lactobacillus species isolated from hardwood bark.</title>
        <authorList>
            <person name="Tohno M."/>
            <person name="Tanizawa Y."/>
        </authorList>
    </citation>
    <scope>NUCLEOTIDE SEQUENCE</scope>
    <source>
        <strain evidence="2">B40</strain>
    </source>
</reference>
<organism evidence="2 3">
    <name type="scientific">Lactobacillus corticis</name>
    <dbReference type="NCBI Taxonomy" id="2201249"/>
    <lineage>
        <taxon>Bacteria</taxon>
        <taxon>Bacillati</taxon>
        <taxon>Bacillota</taxon>
        <taxon>Bacilli</taxon>
        <taxon>Lactobacillales</taxon>
        <taxon>Lactobacillaceae</taxon>
        <taxon>Lactobacillus</taxon>
    </lineage>
</organism>
<evidence type="ECO:0000256" key="1">
    <source>
        <dbReference type="SAM" id="Coils"/>
    </source>
</evidence>
<evidence type="ECO:0000313" key="2">
    <source>
        <dbReference type="EMBL" id="GFZ27440.1"/>
    </source>
</evidence>
<comment type="caution">
    <text evidence="2">The sequence shown here is derived from an EMBL/GenBank/DDBJ whole genome shotgun (WGS) entry which is preliminary data.</text>
</comment>
<proteinExistence type="predicted"/>
<gene>
    <name evidence="2" type="ORF">LCB40_13200</name>
</gene>
<keyword evidence="3" id="KW-1185">Reference proteome</keyword>
<sequence length="1064" mass="123062">MEVISDDRVKKSPIENAVKSVADNYWTYLIDQKQELPRNNLARSITHLLHVYVRQVDSILRKDRPMLSGKDLTHACQKYVEEYPDLTKIWTELKPANQYKVCLLTTDKFLLPSIKFTNVGGHFWQTEDRDQPILIIDEFDGQKQVWLNRMITDACTSDFDKCGLLQLMKDLKSALSPARLDALPNEFKHDHSRDELEKYNKCLNKNFRGLVESETGNRLRYDPSLQFKLDDQLTQILQPTFLFRSIDHPLVSHKQELYFYYDENSNVYKLNAEAKGTELGRFLFKIVELTQKFTKTAYKVALNALKAQHSDIEDTELLMKKVESFFNVIFNQHFAETEQMLTYFLSKYERTNVSLPRINQRLQHRNKLLDTDPYLQLIDFIKIDRKSGDEYAVSFTAHQLNQTPEALLTELGRRQLVIGLSATSRNDSSIANFSSRHIETEVEWDDLKLIDADIEDLQQSADEIKKQLEDSKAEIKTILLSVSELSDRVEIFTSLLKQYKISLPSRQISKIIAKLNLENDDRKDFLFKREMQTLAAILDFLTQPDPQHKAMIIFKNAKANIAWYELLLEQAFPKLSPQIREFYSGEDFELSDTAEPQLIFTTYASAGRSLNITLPLKRDQIANYVVVDSRRLTDSEILQRDLDAAYFEKPRNIGKWYVNQDGRVRPDDALQIILENAGLAYDGEISEETAIENDLTYLEQRPISKNSKNDLYSVRVAGSVFLEQAAGRLQRTVIKPNITRYYWDESILDHRTGIDFSYLEDKQTIPAIEALLGKYNWTPQVKAASNVDDINNGIEYIYQNELPFLQKNAKSRKFWKDLRAFILLNLYGDEPGELTKWGQFYYDFGKPVIDWEYKNGPANADYTPLAAIGTNLSGESLKNPFLNYQADIKAILNNNPEIAKEFKDAKFDFSKPHRYWLVPPMIFNFYLAAFSEKVIQIVLKGLGLDVHEMPDRDFERFDGLVIRKNKTGCENIYWDAKYWRPSNHLSSTGAKQDRAKTLAKLQSGEKVMIINLIADDKKYELPSHPKADQDGKLIVEIPALFEKNGRINVDAIKVIKEVCSNGEE</sequence>
<dbReference type="RefSeq" id="WP_212781125.1">
    <property type="nucleotide sequence ID" value="NZ_BMAY01000010.1"/>
</dbReference>